<keyword evidence="4" id="KW-0028">Amino-acid biosynthesis</keyword>
<dbReference type="Gene3D" id="3.20.20.70">
    <property type="entry name" value="Aldolase class I"/>
    <property type="match status" value="1"/>
</dbReference>
<dbReference type="InterPro" id="IPR013785">
    <property type="entry name" value="Aldolase_TIM"/>
</dbReference>
<comment type="cofactor">
    <cofactor evidence="3">
        <name>Mn(2+)</name>
        <dbReference type="ChEBI" id="CHEBI:29035"/>
    </cofactor>
    <cofactor evidence="3">
        <name>Co(2+)</name>
        <dbReference type="ChEBI" id="CHEBI:48828"/>
    </cofactor>
    <cofactor evidence="3">
        <name>Cd(2+)</name>
        <dbReference type="ChEBI" id="CHEBI:48775"/>
    </cofactor>
    <text evidence="3">Binds 1 divalent cation per subunit. The enzyme is active with manganese, cobalt or cadmium ions.</text>
</comment>
<reference evidence="6" key="1">
    <citation type="submission" date="2023-07" db="EMBL/GenBank/DDBJ databases">
        <title>Sequencing the genomes of 1000 actinobacteria strains.</title>
        <authorList>
            <person name="Klenk H.-P."/>
        </authorList>
    </citation>
    <scope>NUCLEOTIDE SEQUENCE</scope>
    <source>
        <strain evidence="6">DSM 44707</strain>
    </source>
</reference>
<feature type="binding site" evidence="3">
    <location>
        <position position="230"/>
    </location>
    <ligand>
        <name>phosphoenolpyruvate</name>
        <dbReference type="ChEBI" id="CHEBI:58702"/>
    </ligand>
</feature>
<feature type="binding site" evidence="3">
    <location>
        <position position="362"/>
    </location>
    <ligand>
        <name>Mn(2+)</name>
        <dbReference type="ChEBI" id="CHEBI:29035"/>
    </ligand>
</feature>
<dbReference type="EC" id="2.5.1.54" evidence="4"/>
<evidence type="ECO:0000256" key="5">
    <source>
        <dbReference type="SAM" id="MobiDB-lite"/>
    </source>
</evidence>
<feature type="binding site" evidence="3">
    <location>
        <position position="261"/>
    </location>
    <ligand>
        <name>phosphoenolpyruvate</name>
        <dbReference type="ChEBI" id="CHEBI:58702"/>
    </ligand>
</feature>
<dbReference type="SUPFAM" id="SSF51569">
    <property type="entry name" value="Aldolase"/>
    <property type="match status" value="1"/>
</dbReference>
<feature type="binding site" evidence="3">
    <location>
        <position position="107"/>
    </location>
    <ligand>
        <name>phosphoenolpyruvate</name>
        <dbReference type="ChEBI" id="CHEBI:58702"/>
    </ligand>
</feature>
<dbReference type="GO" id="GO:0003849">
    <property type="term" value="F:3-deoxy-7-phosphoheptulonate synthase activity"/>
    <property type="evidence" value="ECO:0007669"/>
    <property type="project" value="UniProtKB-EC"/>
</dbReference>
<keyword evidence="4" id="KW-0057">Aromatic amino acid biosynthesis</keyword>
<dbReference type="GO" id="GO:0008652">
    <property type="term" value="P:amino acid biosynthetic process"/>
    <property type="evidence" value="ECO:0007669"/>
    <property type="project" value="UniProtKB-KW"/>
</dbReference>
<keyword evidence="2 4" id="KW-0808">Transferase</keyword>
<evidence type="ECO:0000256" key="1">
    <source>
        <dbReference type="ARBA" id="ARBA00008911"/>
    </source>
</evidence>
<dbReference type="PANTHER" id="PTHR21337:SF0">
    <property type="entry name" value="PHOSPHO-2-DEHYDRO-3-DEOXYHEPTONATE ALDOLASE"/>
    <property type="match status" value="1"/>
</dbReference>
<organism evidence="6 7">
    <name type="scientific">Catenuloplanes atrovinosus</name>
    <dbReference type="NCBI Taxonomy" id="137266"/>
    <lineage>
        <taxon>Bacteria</taxon>
        <taxon>Bacillati</taxon>
        <taxon>Actinomycetota</taxon>
        <taxon>Actinomycetes</taxon>
        <taxon>Micromonosporales</taxon>
        <taxon>Micromonosporaceae</taxon>
        <taxon>Catenuloplanes</taxon>
    </lineage>
</organism>
<feature type="region of interest" description="Disordered" evidence="5">
    <location>
        <begin position="1"/>
        <end position="27"/>
    </location>
</feature>
<dbReference type="GO" id="GO:0009073">
    <property type="term" value="P:aromatic amino acid family biosynthetic process"/>
    <property type="evidence" value="ECO:0007669"/>
    <property type="project" value="UniProtKB-KW"/>
</dbReference>
<evidence type="ECO:0000256" key="3">
    <source>
        <dbReference type="PIRSR" id="PIRSR602480-1"/>
    </source>
</evidence>
<dbReference type="InterPro" id="IPR002480">
    <property type="entry name" value="DAHP_synth_2"/>
</dbReference>
<keyword evidence="3" id="KW-0464">Manganese</keyword>
<feature type="binding site" evidence="3">
    <location>
        <position position="335"/>
    </location>
    <ligand>
        <name>Mn(2+)</name>
        <dbReference type="ChEBI" id="CHEBI:29035"/>
    </ligand>
</feature>
<evidence type="ECO:0000256" key="2">
    <source>
        <dbReference type="ARBA" id="ARBA00022679"/>
    </source>
</evidence>
<feature type="binding site" evidence="3">
    <location>
        <position position="293"/>
    </location>
    <ligand>
        <name>Mn(2+)</name>
        <dbReference type="ChEBI" id="CHEBI:29035"/>
    </ligand>
</feature>
<feature type="binding site" evidence="3">
    <location>
        <position position="68"/>
    </location>
    <ligand>
        <name>Mn(2+)</name>
        <dbReference type="ChEBI" id="CHEBI:29035"/>
    </ligand>
</feature>
<accession>A0AAE3YHQ9</accession>
<dbReference type="Pfam" id="PF01474">
    <property type="entry name" value="DAHP_synth_2"/>
    <property type="match status" value="2"/>
</dbReference>
<protein>
    <recommendedName>
        <fullName evidence="4">Phospho-2-dehydro-3-deoxyheptonate aldolase</fullName>
        <ecNumber evidence="4">2.5.1.54</ecNumber>
    </recommendedName>
</protein>
<sequence length="378" mass="40500">MTAPPGVSLSEAVSTRPARQQPAWPDPDRAALVRAELRSRPVPVTEAEVLRLRALLAGRPLVLQAGDCAEEPAESTPEWAARKARMLDVLAGALEEAGGSPVTRVGRLAGQYAKPRSQDEEVVDGRRLPVYRGHLVNSPHPDPGSRRPDPLRMLTCHDAARRLAGELHPRGIWLSHEALVLDFEVPQVRDGRTGCYLGSAHWPWLGYRTGDPAGAHAALLAGVVNPVACKVGPGTTPDELTALCALIDPDRLPGRLTFIARMGLGAIDRALPPLVAATRAAGHPVTWMCDPMHGNTVVSPDGRKTRRVPIIAAEVRAFRRILRAGAATAGGLHLEVTPLPVRECVDGDGDWPDGAGYLTACDPRLTVDQALRVVAAWR</sequence>
<proteinExistence type="inferred from homology"/>
<evidence type="ECO:0000313" key="7">
    <source>
        <dbReference type="Proteomes" id="UP001183643"/>
    </source>
</evidence>
<evidence type="ECO:0000313" key="6">
    <source>
        <dbReference type="EMBL" id="MDR7273620.1"/>
    </source>
</evidence>
<dbReference type="Proteomes" id="UP001183643">
    <property type="component" value="Unassembled WGS sequence"/>
</dbReference>
<dbReference type="EMBL" id="JAVDYB010000001">
    <property type="protein sequence ID" value="MDR7273620.1"/>
    <property type="molecule type" value="Genomic_DNA"/>
</dbReference>
<name>A0AAE3YHQ9_9ACTN</name>
<comment type="caution">
    <text evidence="6">The sequence shown here is derived from an EMBL/GenBank/DDBJ whole genome shotgun (WGS) entry which is preliminary data.</text>
</comment>
<evidence type="ECO:0000256" key="4">
    <source>
        <dbReference type="RuleBase" id="RU363071"/>
    </source>
</evidence>
<comment type="similarity">
    <text evidence="1 4">Belongs to the class-II DAHP synthase family.</text>
</comment>
<dbReference type="AlphaFoldDB" id="A0AAE3YHQ9"/>
<keyword evidence="3" id="KW-0170">Cobalt</keyword>
<comment type="pathway">
    <text evidence="4">Metabolic intermediate biosynthesis; chorismate biosynthesis; chorismate from D-erythrose 4-phosphate and phosphoenolpyruvate: step 1/7.</text>
</comment>
<keyword evidence="3" id="KW-0104">Cadmium</keyword>
<gene>
    <name evidence="6" type="ORF">J2S41_000398</name>
</gene>
<keyword evidence="7" id="KW-1185">Reference proteome</keyword>
<dbReference type="PANTHER" id="PTHR21337">
    <property type="entry name" value="PHOSPHO-2-DEHYDRO-3-DEOXYHEPTONATE ALDOLASE 1, 2"/>
    <property type="match status" value="1"/>
</dbReference>
<dbReference type="RefSeq" id="WP_310362226.1">
    <property type="nucleotide sequence ID" value="NZ_JAVDYB010000001.1"/>
</dbReference>
<comment type="catalytic activity">
    <reaction evidence="4">
        <text>D-erythrose 4-phosphate + phosphoenolpyruvate + H2O = 7-phospho-2-dehydro-3-deoxy-D-arabino-heptonate + phosphate</text>
        <dbReference type="Rhea" id="RHEA:14717"/>
        <dbReference type="ChEBI" id="CHEBI:15377"/>
        <dbReference type="ChEBI" id="CHEBI:16897"/>
        <dbReference type="ChEBI" id="CHEBI:43474"/>
        <dbReference type="ChEBI" id="CHEBI:58394"/>
        <dbReference type="ChEBI" id="CHEBI:58702"/>
        <dbReference type="EC" id="2.5.1.54"/>
    </reaction>
</comment>